<evidence type="ECO:0000313" key="1">
    <source>
        <dbReference type="EMBL" id="NNV54555.1"/>
    </source>
</evidence>
<name>A0A8J8FAM3_9BACT</name>
<keyword evidence="2" id="KW-1185">Reference proteome</keyword>
<gene>
    <name evidence="1" type="ORF">GD597_03715</name>
</gene>
<proteinExistence type="predicted"/>
<dbReference type="AlphaFoldDB" id="A0A8J8FAM3"/>
<sequence>MKKIMQTFYECRQSQKDYFANPSQYRLKIAKQKEAAADAIIDDAMQNNYIIPVQKVNVDQSKLFS</sequence>
<reference evidence="1" key="1">
    <citation type="submission" date="2019-10" db="EMBL/GenBank/DDBJ databases">
        <title>Draft genome sequence of Panacibacter sp. KCS-6.</title>
        <authorList>
            <person name="Yim K.J."/>
        </authorList>
    </citation>
    <scope>NUCLEOTIDE SEQUENCE</scope>
    <source>
        <strain evidence="1">KCS-6</strain>
    </source>
</reference>
<organism evidence="1 2">
    <name type="scientific">Limnovirga soli</name>
    <dbReference type="NCBI Taxonomy" id="2656915"/>
    <lineage>
        <taxon>Bacteria</taxon>
        <taxon>Pseudomonadati</taxon>
        <taxon>Bacteroidota</taxon>
        <taxon>Chitinophagia</taxon>
        <taxon>Chitinophagales</taxon>
        <taxon>Chitinophagaceae</taxon>
        <taxon>Limnovirga</taxon>
    </lineage>
</organism>
<evidence type="ECO:0000313" key="2">
    <source>
        <dbReference type="Proteomes" id="UP000598971"/>
    </source>
</evidence>
<comment type="caution">
    <text evidence="1">The sequence shown here is derived from an EMBL/GenBank/DDBJ whole genome shotgun (WGS) entry which is preliminary data.</text>
</comment>
<accession>A0A8J8FAM3</accession>
<dbReference type="Proteomes" id="UP000598971">
    <property type="component" value="Unassembled WGS sequence"/>
</dbReference>
<dbReference type="RefSeq" id="WP_171606472.1">
    <property type="nucleotide sequence ID" value="NZ_WHPF01000002.1"/>
</dbReference>
<dbReference type="EMBL" id="WHPF01000002">
    <property type="protein sequence ID" value="NNV54555.1"/>
    <property type="molecule type" value="Genomic_DNA"/>
</dbReference>
<protein>
    <submittedName>
        <fullName evidence="1">Uncharacterized protein</fullName>
    </submittedName>
</protein>